<keyword evidence="3" id="KW-0378">Hydrolase</keyword>
<dbReference type="PROSITE" id="PS01123">
    <property type="entry name" value="TNASE_1"/>
    <property type="match status" value="1"/>
</dbReference>
<protein>
    <submittedName>
        <fullName evidence="6">SNase-like nuclease</fullName>
    </submittedName>
</protein>
<gene>
    <name evidence="6" type="ORF">CY0110_01575</name>
</gene>
<dbReference type="SMART" id="SM00894">
    <property type="entry name" value="Excalibur"/>
    <property type="match status" value="1"/>
</dbReference>
<dbReference type="GO" id="GO:0003676">
    <property type="term" value="F:nucleic acid binding"/>
    <property type="evidence" value="ECO:0007669"/>
    <property type="project" value="InterPro"/>
</dbReference>
<evidence type="ECO:0000313" key="7">
    <source>
        <dbReference type="Proteomes" id="UP000003781"/>
    </source>
</evidence>
<evidence type="ECO:0000259" key="5">
    <source>
        <dbReference type="PROSITE" id="PS50830"/>
    </source>
</evidence>
<evidence type="ECO:0000313" key="6">
    <source>
        <dbReference type="EMBL" id="EAZ89492.1"/>
    </source>
</evidence>
<dbReference type="EMBL" id="AAXW01000043">
    <property type="protein sequence ID" value="EAZ89492.1"/>
    <property type="molecule type" value="Genomic_DNA"/>
</dbReference>
<keyword evidence="7" id="KW-1185">Reference proteome</keyword>
<dbReference type="GO" id="GO:0016787">
    <property type="term" value="F:hydrolase activity"/>
    <property type="evidence" value="ECO:0007669"/>
    <property type="project" value="UniProtKB-KW"/>
</dbReference>
<feature type="chain" id="PRO_5002653945" evidence="4">
    <location>
        <begin position="21"/>
        <end position="223"/>
    </location>
</feature>
<dbReference type="Pfam" id="PF05901">
    <property type="entry name" value="Excalibur"/>
    <property type="match status" value="1"/>
</dbReference>
<keyword evidence="4" id="KW-0732">Signal</keyword>
<dbReference type="Pfam" id="PF00565">
    <property type="entry name" value="SNase"/>
    <property type="match status" value="1"/>
</dbReference>
<dbReference type="OrthoDB" id="465137at2"/>
<organism evidence="6 7">
    <name type="scientific">Crocosphaera chwakensis CCY0110</name>
    <dbReference type="NCBI Taxonomy" id="391612"/>
    <lineage>
        <taxon>Bacteria</taxon>
        <taxon>Bacillati</taxon>
        <taxon>Cyanobacteriota</taxon>
        <taxon>Cyanophyceae</taxon>
        <taxon>Oscillatoriophycideae</taxon>
        <taxon>Chroococcales</taxon>
        <taxon>Aphanothecaceae</taxon>
        <taxon>Crocosphaera</taxon>
        <taxon>Crocosphaera chwakensis</taxon>
    </lineage>
</organism>
<dbReference type="PANTHER" id="PTHR12302">
    <property type="entry name" value="EBNA2 BINDING PROTEIN P100"/>
    <property type="match status" value="1"/>
</dbReference>
<dbReference type="eggNOG" id="COG1525">
    <property type="taxonomic scope" value="Bacteria"/>
</dbReference>
<feature type="domain" description="TNase-like" evidence="5">
    <location>
        <begin position="17"/>
        <end position="142"/>
    </location>
</feature>
<dbReference type="Gene3D" id="2.40.50.90">
    <property type="match status" value="1"/>
</dbReference>
<dbReference type="Proteomes" id="UP000003781">
    <property type="component" value="Unassembled WGS sequence"/>
</dbReference>
<dbReference type="RefSeq" id="WP_008277426.1">
    <property type="nucleotide sequence ID" value="NZ_AAXW01000043.1"/>
</dbReference>
<accession>A3IVL7</accession>
<dbReference type="SMART" id="SM00318">
    <property type="entry name" value="SNc"/>
    <property type="match status" value="1"/>
</dbReference>
<dbReference type="AlphaFoldDB" id="A3IVL7"/>
<comment type="caution">
    <text evidence="6">The sequence shown here is derived from an EMBL/GenBank/DDBJ whole genome shotgun (WGS) entry which is preliminary data.</text>
</comment>
<keyword evidence="2" id="KW-0255">Endonuclease</keyword>
<name>A3IVL7_9CHRO</name>
<dbReference type="InterPro" id="IPR016071">
    <property type="entry name" value="Staphylococal_nuclease_OB-fold"/>
</dbReference>
<keyword evidence="1" id="KW-0540">Nuclease</keyword>
<dbReference type="InterPro" id="IPR008613">
    <property type="entry name" value="Excalibur_Ca-bd_domain"/>
</dbReference>
<evidence type="ECO:0000256" key="4">
    <source>
        <dbReference type="SAM" id="SignalP"/>
    </source>
</evidence>
<dbReference type="InterPro" id="IPR002071">
    <property type="entry name" value="Thermonucl_AS"/>
</dbReference>
<dbReference type="PROSITE" id="PS50830">
    <property type="entry name" value="TNASE_3"/>
    <property type="match status" value="1"/>
</dbReference>
<dbReference type="PANTHER" id="PTHR12302:SF3">
    <property type="entry name" value="SERINE_THREONINE-PROTEIN KINASE 31"/>
    <property type="match status" value="1"/>
</dbReference>
<sequence>MKTLIVGLGLSVVVSVPTLAAQVVSVGDGDTLTVVENGQNITIRLACIDAPESSQPGGIASTNRLKQLVAVGTIVSIETVDRDRYGRTVGVVSKGNLNINLTMVQEGQAVVYHKYLSNCPNSQAYINAQKQARQRSLGFWNITNAVMPWDWRKGVRNNQPTNANGTTRGNSVNNANLPACVNSDCDCSDFLTQSQAQQVLQAYPGDPHRLDRDQDGVACESLP</sequence>
<evidence type="ECO:0000256" key="1">
    <source>
        <dbReference type="ARBA" id="ARBA00022722"/>
    </source>
</evidence>
<dbReference type="GO" id="GO:0004519">
    <property type="term" value="F:endonuclease activity"/>
    <property type="evidence" value="ECO:0007669"/>
    <property type="project" value="UniProtKB-KW"/>
</dbReference>
<dbReference type="InterPro" id="IPR035437">
    <property type="entry name" value="SNase_OB-fold_sf"/>
</dbReference>
<evidence type="ECO:0000256" key="3">
    <source>
        <dbReference type="ARBA" id="ARBA00022801"/>
    </source>
</evidence>
<evidence type="ECO:0000256" key="2">
    <source>
        <dbReference type="ARBA" id="ARBA00022759"/>
    </source>
</evidence>
<reference evidence="6 7" key="1">
    <citation type="submission" date="2007-03" db="EMBL/GenBank/DDBJ databases">
        <authorList>
            <person name="Stal L."/>
            <person name="Ferriera S."/>
            <person name="Johnson J."/>
            <person name="Kravitz S."/>
            <person name="Beeson K."/>
            <person name="Sutton G."/>
            <person name="Rogers Y.-H."/>
            <person name="Friedman R."/>
            <person name="Frazier M."/>
            <person name="Venter J.C."/>
        </authorList>
    </citation>
    <scope>NUCLEOTIDE SEQUENCE [LARGE SCALE GENOMIC DNA]</scope>
    <source>
        <strain evidence="6 7">CCY0110</strain>
    </source>
</reference>
<feature type="signal peptide" evidence="4">
    <location>
        <begin position="1"/>
        <end position="20"/>
    </location>
</feature>
<proteinExistence type="predicted"/>
<dbReference type="SUPFAM" id="SSF50199">
    <property type="entry name" value="Staphylococcal nuclease"/>
    <property type="match status" value="1"/>
</dbReference>